<sequence>MFWDTARLSKLGKLKDLRGELEIRNLRYKKDTVSELNYDGAVLKEKQHLCSLTLHWMRIARENSDAVEEESDVIIKSMEALQPPFKSKRFNPERIPTSHKYC</sequence>
<dbReference type="InterPro" id="IPR056789">
    <property type="entry name" value="LRR_R13L1-DRL21"/>
</dbReference>
<feature type="domain" description="R13L1/DRL21-like LRR repeat region" evidence="1">
    <location>
        <begin position="8"/>
        <end position="88"/>
    </location>
</feature>
<reference evidence="2 3" key="1">
    <citation type="submission" date="2018-02" db="EMBL/GenBank/DDBJ databases">
        <title>Draft genome of wild Prunus yedoensis var. nudiflora.</title>
        <authorList>
            <person name="Baek S."/>
            <person name="Kim J.-H."/>
            <person name="Choi K."/>
            <person name="Kim G.-B."/>
            <person name="Cho A."/>
            <person name="Jang H."/>
            <person name="Shin C.-H."/>
            <person name="Yu H.-J."/>
            <person name="Mun J.-H."/>
        </authorList>
    </citation>
    <scope>NUCLEOTIDE SEQUENCE [LARGE SCALE GENOMIC DNA]</scope>
    <source>
        <strain evidence="3">cv. Jeju island</strain>
        <tissue evidence="2">Leaf</tissue>
    </source>
</reference>
<dbReference type="OrthoDB" id="1166007at2759"/>
<protein>
    <submittedName>
        <fullName evidence="2">Putative disease resistance protein RGA3</fullName>
    </submittedName>
</protein>
<comment type="caution">
    <text evidence="2">The sequence shown here is derived from an EMBL/GenBank/DDBJ whole genome shotgun (WGS) entry which is preliminary data.</text>
</comment>
<evidence type="ECO:0000313" key="3">
    <source>
        <dbReference type="Proteomes" id="UP000250321"/>
    </source>
</evidence>
<dbReference type="Proteomes" id="UP000250321">
    <property type="component" value="Unassembled WGS sequence"/>
</dbReference>
<gene>
    <name evidence="2" type="ORF">Pyn_28082</name>
</gene>
<evidence type="ECO:0000259" key="1">
    <source>
        <dbReference type="Pfam" id="PF25019"/>
    </source>
</evidence>
<dbReference type="Pfam" id="PF25019">
    <property type="entry name" value="LRR_R13L1-DRL21"/>
    <property type="match status" value="1"/>
</dbReference>
<accession>A0A314UHV4</accession>
<name>A0A314UHV4_PRUYE</name>
<evidence type="ECO:0000313" key="2">
    <source>
        <dbReference type="EMBL" id="PQM37105.1"/>
    </source>
</evidence>
<organism evidence="2 3">
    <name type="scientific">Prunus yedoensis var. nudiflora</name>
    <dbReference type="NCBI Taxonomy" id="2094558"/>
    <lineage>
        <taxon>Eukaryota</taxon>
        <taxon>Viridiplantae</taxon>
        <taxon>Streptophyta</taxon>
        <taxon>Embryophyta</taxon>
        <taxon>Tracheophyta</taxon>
        <taxon>Spermatophyta</taxon>
        <taxon>Magnoliopsida</taxon>
        <taxon>eudicotyledons</taxon>
        <taxon>Gunneridae</taxon>
        <taxon>Pentapetalae</taxon>
        <taxon>rosids</taxon>
        <taxon>fabids</taxon>
        <taxon>Rosales</taxon>
        <taxon>Rosaceae</taxon>
        <taxon>Amygdaloideae</taxon>
        <taxon>Amygdaleae</taxon>
        <taxon>Prunus</taxon>
    </lineage>
</organism>
<dbReference type="AlphaFoldDB" id="A0A314UHV4"/>
<proteinExistence type="predicted"/>
<keyword evidence="3" id="KW-1185">Reference proteome</keyword>
<dbReference type="EMBL" id="PJQY01003488">
    <property type="protein sequence ID" value="PQM37105.1"/>
    <property type="molecule type" value="Genomic_DNA"/>
</dbReference>
<dbReference type="STRING" id="2094558.A0A314UHV4"/>